<protein>
    <submittedName>
        <fullName evidence="1">Uncharacterized protein</fullName>
    </submittedName>
</protein>
<name>A0AAV9RR98_9TELE</name>
<reference evidence="1 2" key="1">
    <citation type="submission" date="2021-06" db="EMBL/GenBank/DDBJ databases">
        <authorList>
            <person name="Palmer J.M."/>
        </authorList>
    </citation>
    <scope>NUCLEOTIDE SEQUENCE [LARGE SCALE GENOMIC DNA]</scope>
    <source>
        <strain evidence="1 2">MEX-2019</strain>
        <tissue evidence="1">Muscle</tissue>
    </source>
</reference>
<dbReference type="Proteomes" id="UP001311232">
    <property type="component" value="Unassembled WGS sequence"/>
</dbReference>
<organism evidence="1 2">
    <name type="scientific">Crenichthys baileyi</name>
    <name type="common">White River springfish</name>
    <dbReference type="NCBI Taxonomy" id="28760"/>
    <lineage>
        <taxon>Eukaryota</taxon>
        <taxon>Metazoa</taxon>
        <taxon>Chordata</taxon>
        <taxon>Craniata</taxon>
        <taxon>Vertebrata</taxon>
        <taxon>Euteleostomi</taxon>
        <taxon>Actinopterygii</taxon>
        <taxon>Neopterygii</taxon>
        <taxon>Teleostei</taxon>
        <taxon>Neoteleostei</taxon>
        <taxon>Acanthomorphata</taxon>
        <taxon>Ovalentaria</taxon>
        <taxon>Atherinomorphae</taxon>
        <taxon>Cyprinodontiformes</taxon>
        <taxon>Goodeidae</taxon>
        <taxon>Crenichthys</taxon>
    </lineage>
</organism>
<keyword evidence="2" id="KW-1185">Reference proteome</keyword>
<dbReference type="AlphaFoldDB" id="A0AAV9RR98"/>
<gene>
    <name evidence="1" type="ORF">CRENBAI_015463</name>
</gene>
<proteinExistence type="predicted"/>
<dbReference type="EMBL" id="JAHHUM010001474">
    <property type="protein sequence ID" value="KAK5611510.1"/>
    <property type="molecule type" value="Genomic_DNA"/>
</dbReference>
<sequence length="67" mass="7509">MYEGSRGLNTFAGLCSFYNLKSGILISNRTWIALIGCFCSNQRPQPEFSAYPVRFNTHTHIAEHGAI</sequence>
<evidence type="ECO:0000313" key="1">
    <source>
        <dbReference type="EMBL" id="KAK5611510.1"/>
    </source>
</evidence>
<comment type="caution">
    <text evidence="1">The sequence shown here is derived from an EMBL/GenBank/DDBJ whole genome shotgun (WGS) entry which is preliminary data.</text>
</comment>
<evidence type="ECO:0000313" key="2">
    <source>
        <dbReference type="Proteomes" id="UP001311232"/>
    </source>
</evidence>
<accession>A0AAV9RR98</accession>